<dbReference type="InterPro" id="IPR032675">
    <property type="entry name" value="LRR_dom_sf"/>
</dbReference>
<accession>A0ABY7ZIB6</accession>
<feature type="region of interest" description="Disordered" evidence="1">
    <location>
        <begin position="289"/>
        <end position="315"/>
    </location>
</feature>
<dbReference type="SUPFAM" id="SSF52047">
    <property type="entry name" value="RNI-like"/>
    <property type="match status" value="1"/>
</dbReference>
<evidence type="ECO:0000256" key="1">
    <source>
        <dbReference type="SAM" id="MobiDB-lite"/>
    </source>
</evidence>
<organism evidence="2 3">
    <name type="scientific">Micromonospora cathayae</name>
    <dbReference type="NCBI Taxonomy" id="3028804"/>
    <lineage>
        <taxon>Bacteria</taxon>
        <taxon>Bacillati</taxon>
        <taxon>Actinomycetota</taxon>
        <taxon>Actinomycetes</taxon>
        <taxon>Micromonosporales</taxon>
        <taxon>Micromonosporaceae</taxon>
        <taxon>Micromonospora</taxon>
    </lineage>
</organism>
<dbReference type="EMBL" id="CP118615">
    <property type="protein sequence ID" value="WDZ82618.1"/>
    <property type="molecule type" value="Genomic_DNA"/>
</dbReference>
<feature type="compositionally biased region" description="Acidic residues" evidence="1">
    <location>
        <begin position="292"/>
        <end position="305"/>
    </location>
</feature>
<protein>
    <submittedName>
        <fullName evidence="2">STM4015 family protein</fullName>
    </submittedName>
</protein>
<proteinExistence type="predicted"/>
<name>A0ABY7ZIB6_9ACTN</name>
<dbReference type="NCBIfam" id="NF038076">
    <property type="entry name" value="fam_STM4015"/>
    <property type="match status" value="1"/>
</dbReference>
<dbReference type="Gene3D" id="3.80.10.10">
    <property type="entry name" value="Ribonuclease Inhibitor"/>
    <property type="match status" value="1"/>
</dbReference>
<dbReference type="InterPro" id="IPR047722">
    <property type="entry name" value="STM4015-like"/>
</dbReference>
<evidence type="ECO:0000313" key="2">
    <source>
        <dbReference type="EMBL" id="WDZ82618.1"/>
    </source>
</evidence>
<keyword evidence="3" id="KW-1185">Reference proteome</keyword>
<gene>
    <name evidence="2" type="ORF">PVK37_19300</name>
</gene>
<dbReference type="RefSeq" id="WP_275028890.1">
    <property type="nucleotide sequence ID" value="NZ_CP118615.1"/>
</dbReference>
<sequence length="315" mass="33947">MTINSHVTTFDGLPVVRFAPGAELPADPSAVAWRVEAPDYDSAPEELAGILDKLLTTVPPGSIRALIVGQWGSCYDTPPPLDLLVSLAPRLTGLRALFLGEMTYEECEISWIRHGDITELVEAYPALEVLRVRGAQGLRMRPVRHPALRELAFESGGLPAALVGGVAGSDLPALTHLELWLGVEDYGRDTTVADLAPVLTGERLPALRHLALCNTELADEIAAAVATAPVVPRLEVLDLSKGTMTDAGAEALLTGQPLTHLRQLDLYHHYLSEEAAQRLVARLDGVTVDVSDPQEPDEDDEDDDGEVYRYTAVGE</sequence>
<evidence type="ECO:0000313" key="3">
    <source>
        <dbReference type="Proteomes" id="UP001219605"/>
    </source>
</evidence>
<reference evidence="2 3" key="1">
    <citation type="submission" date="2023-02" db="EMBL/GenBank/DDBJ databases">
        <authorList>
            <person name="Mo P."/>
        </authorList>
    </citation>
    <scope>NUCLEOTIDE SEQUENCE [LARGE SCALE GENOMIC DNA]</scope>
    <source>
        <strain evidence="2 3">HUAS 3</strain>
    </source>
</reference>
<dbReference type="Proteomes" id="UP001219605">
    <property type="component" value="Chromosome"/>
</dbReference>